<keyword evidence="2 5" id="KW-0436">Ligase</keyword>
<evidence type="ECO:0000259" key="4">
    <source>
        <dbReference type="Pfam" id="PF13193"/>
    </source>
</evidence>
<evidence type="ECO:0000259" key="3">
    <source>
        <dbReference type="Pfam" id="PF00501"/>
    </source>
</evidence>
<keyword evidence="6" id="KW-1185">Reference proteome</keyword>
<sequence length="547" mass="59357">MTVFSEAVPLGDLLVRGAARHPDRVALAFPDHELTYAQLLSGAVLTARGLHALGVRRGDHVGLLMPNSPEFLEGYFAITLLGCVVVPLNARYRSSELAYVIDHARLRVVLVTDRNSERCDFRAILSESLPSLADAVVGAPLDLSEAQNLTHIVMLRGAESPGFVGQDRFFAAAAGTPAELIEAIRSTVRLRDVAMLLYTSGTTAHPKGCLISHEGISRGSLGRMRQNVPLVDHNVYWCPGPLFHIAAMQVMLGSIGLGGTFVSDTYFDGPRALEQIRQYRVTSLWPWFQAIMNGLTTAPGFSPDDLATVTSISLIGPPSFLRDVQAMVPQATHINGSGMSELSGYYAMSPLDDSAEMRATTGGKPVSGVEVRIIDPETGIDAPRGTIGEILVRGYLLMEGYYRDPDKTAEAIDADGWLHTGDLYVQDEDGHITYEGRLKDMLKVGGENVPAIEVEAFLCTHPSVMLAEVIGRPDERLDEVPVAFVEIAAGSAVTENDLIDFCRGRIASFKVPRAIFFKTASEWPMSATKINKVALRRELGEMALHDA</sequence>
<evidence type="ECO:0000256" key="2">
    <source>
        <dbReference type="ARBA" id="ARBA00022598"/>
    </source>
</evidence>
<dbReference type="InterPro" id="IPR000873">
    <property type="entry name" value="AMP-dep_synth/lig_dom"/>
</dbReference>
<dbReference type="InterPro" id="IPR042099">
    <property type="entry name" value="ANL_N_sf"/>
</dbReference>
<protein>
    <submittedName>
        <fullName evidence="5">Fatty acid--CoA ligase</fullName>
    </submittedName>
</protein>
<dbReference type="Pfam" id="PF13193">
    <property type="entry name" value="AMP-binding_C"/>
    <property type="match status" value="1"/>
</dbReference>
<dbReference type="EMBL" id="SOHE01000078">
    <property type="protein sequence ID" value="TFD46004.1"/>
    <property type="molecule type" value="Genomic_DNA"/>
</dbReference>
<evidence type="ECO:0000313" key="5">
    <source>
        <dbReference type="EMBL" id="TFD46004.1"/>
    </source>
</evidence>
<dbReference type="SUPFAM" id="SSF56801">
    <property type="entry name" value="Acetyl-CoA synthetase-like"/>
    <property type="match status" value="1"/>
</dbReference>
<evidence type="ECO:0000256" key="1">
    <source>
        <dbReference type="ARBA" id="ARBA00006432"/>
    </source>
</evidence>
<comment type="caution">
    <text evidence="5">The sequence shown here is derived from an EMBL/GenBank/DDBJ whole genome shotgun (WGS) entry which is preliminary data.</text>
</comment>
<feature type="domain" description="AMP-dependent synthetase/ligase" evidence="3">
    <location>
        <begin position="16"/>
        <end position="402"/>
    </location>
</feature>
<dbReference type="GO" id="GO:0006631">
    <property type="term" value="P:fatty acid metabolic process"/>
    <property type="evidence" value="ECO:0007669"/>
    <property type="project" value="TreeGrafter"/>
</dbReference>
<proteinExistence type="inferred from homology"/>
<reference evidence="5 6" key="1">
    <citation type="submission" date="2019-03" db="EMBL/GenBank/DDBJ databases">
        <title>Genomics of glacier-inhabiting Cryobacterium strains.</title>
        <authorList>
            <person name="Liu Q."/>
            <person name="Xin Y.-H."/>
        </authorList>
    </citation>
    <scope>NUCLEOTIDE SEQUENCE [LARGE SCALE GENOMIC DNA]</scope>
    <source>
        <strain evidence="5 6">Hh14</strain>
    </source>
</reference>
<dbReference type="InterPro" id="IPR045851">
    <property type="entry name" value="AMP-bd_C_sf"/>
</dbReference>
<dbReference type="OrthoDB" id="9803968at2"/>
<dbReference type="Proteomes" id="UP000297447">
    <property type="component" value="Unassembled WGS sequence"/>
</dbReference>
<dbReference type="Gene3D" id="3.40.50.12780">
    <property type="entry name" value="N-terminal domain of ligase-like"/>
    <property type="match status" value="1"/>
</dbReference>
<organism evidence="5 6">
    <name type="scientific">Cryobacterium frigoriphilum</name>
    <dbReference type="NCBI Taxonomy" id="1259150"/>
    <lineage>
        <taxon>Bacteria</taxon>
        <taxon>Bacillati</taxon>
        <taxon>Actinomycetota</taxon>
        <taxon>Actinomycetes</taxon>
        <taxon>Micrococcales</taxon>
        <taxon>Microbacteriaceae</taxon>
        <taxon>Cryobacterium</taxon>
    </lineage>
</organism>
<dbReference type="Pfam" id="PF00501">
    <property type="entry name" value="AMP-binding"/>
    <property type="match status" value="1"/>
</dbReference>
<dbReference type="AlphaFoldDB" id="A0A4R8ZUK9"/>
<accession>A0A4R8ZUK9</accession>
<comment type="similarity">
    <text evidence="1">Belongs to the ATP-dependent AMP-binding enzyme family.</text>
</comment>
<dbReference type="Gene3D" id="3.30.300.30">
    <property type="match status" value="1"/>
</dbReference>
<gene>
    <name evidence="5" type="ORF">E3T55_17850</name>
</gene>
<evidence type="ECO:0000313" key="6">
    <source>
        <dbReference type="Proteomes" id="UP000297447"/>
    </source>
</evidence>
<dbReference type="PANTHER" id="PTHR43201:SF5">
    <property type="entry name" value="MEDIUM-CHAIN ACYL-COA LIGASE ACSF2, MITOCHONDRIAL"/>
    <property type="match status" value="1"/>
</dbReference>
<name>A0A4R8ZUK9_9MICO</name>
<dbReference type="InterPro" id="IPR025110">
    <property type="entry name" value="AMP-bd_C"/>
</dbReference>
<dbReference type="PANTHER" id="PTHR43201">
    <property type="entry name" value="ACYL-COA SYNTHETASE"/>
    <property type="match status" value="1"/>
</dbReference>
<feature type="domain" description="AMP-binding enzyme C-terminal" evidence="4">
    <location>
        <begin position="453"/>
        <end position="518"/>
    </location>
</feature>
<dbReference type="GO" id="GO:0031956">
    <property type="term" value="F:medium-chain fatty acid-CoA ligase activity"/>
    <property type="evidence" value="ECO:0007669"/>
    <property type="project" value="TreeGrafter"/>
</dbReference>